<protein>
    <recommendedName>
        <fullName evidence="2">UPF0102 protein D4A39_13435</fullName>
    </recommendedName>
</protein>
<dbReference type="Pfam" id="PF02021">
    <property type="entry name" value="UPF0102"/>
    <property type="match status" value="1"/>
</dbReference>
<dbReference type="SUPFAM" id="SSF52980">
    <property type="entry name" value="Restriction endonuclease-like"/>
    <property type="match status" value="1"/>
</dbReference>
<reference evidence="3 4" key="1">
    <citation type="submission" date="2018-09" db="EMBL/GenBank/DDBJ databases">
        <title>Alcanivorax profundi sp. nov., isolated from 1000 m-depth seawater of the Mariana Trench.</title>
        <authorList>
            <person name="Liu J."/>
        </authorList>
    </citation>
    <scope>NUCLEOTIDE SEQUENCE [LARGE SCALE GENOMIC DNA]</scope>
    <source>
        <strain evidence="3 4">MTEO17</strain>
    </source>
</reference>
<dbReference type="HAMAP" id="MF_00048">
    <property type="entry name" value="UPF0102"/>
    <property type="match status" value="1"/>
</dbReference>
<sequence length="125" mass="14548">MLRLRGNASRGQQAENAAAQWLQQQGLLLVQRNYRCRQGEIDLIMQDNDDLVFVEVRWRKHHTHGGALASVDHHKQKRLILAARHFLGSHPAHHHRACRFDVLGMEPDNNDSVCYQWIQNAFYSE</sequence>
<evidence type="ECO:0000256" key="1">
    <source>
        <dbReference type="ARBA" id="ARBA00006738"/>
    </source>
</evidence>
<dbReference type="InterPro" id="IPR011856">
    <property type="entry name" value="tRNA_endonuc-like_dom_sf"/>
</dbReference>
<dbReference type="RefSeq" id="WP_022984975.1">
    <property type="nucleotide sequence ID" value="NZ_CAXGPP010000004.1"/>
</dbReference>
<dbReference type="PANTHER" id="PTHR34039">
    <property type="entry name" value="UPF0102 PROTEIN YRAN"/>
    <property type="match status" value="1"/>
</dbReference>
<dbReference type="Gene3D" id="3.40.1350.10">
    <property type="match status" value="1"/>
</dbReference>
<dbReference type="EMBL" id="QYYA01000004">
    <property type="protein sequence ID" value="RJG16817.1"/>
    <property type="molecule type" value="Genomic_DNA"/>
</dbReference>
<evidence type="ECO:0000256" key="2">
    <source>
        <dbReference type="HAMAP-Rule" id="MF_00048"/>
    </source>
</evidence>
<gene>
    <name evidence="3" type="ORF">D4A39_13435</name>
</gene>
<dbReference type="NCBIfam" id="TIGR00252">
    <property type="entry name" value="YraN family protein"/>
    <property type="match status" value="1"/>
</dbReference>
<dbReference type="Proteomes" id="UP000283734">
    <property type="component" value="Unassembled WGS sequence"/>
</dbReference>
<proteinExistence type="inferred from homology"/>
<comment type="caution">
    <text evidence="3">The sequence shown here is derived from an EMBL/GenBank/DDBJ whole genome shotgun (WGS) entry which is preliminary data.</text>
</comment>
<dbReference type="PANTHER" id="PTHR34039:SF1">
    <property type="entry name" value="UPF0102 PROTEIN YRAN"/>
    <property type="match status" value="1"/>
</dbReference>
<dbReference type="AlphaFoldDB" id="A0A418XVP8"/>
<dbReference type="OrthoDB" id="9794876at2"/>
<comment type="similarity">
    <text evidence="1 2">Belongs to the UPF0102 family.</text>
</comment>
<evidence type="ECO:0000313" key="4">
    <source>
        <dbReference type="Proteomes" id="UP000283734"/>
    </source>
</evidence>
<organism evidence="3 4">
    <name type="scientific">Alcanivorax profundi</name>
    <dbReference type="NCBI Taxonomy" id="2338368"/>
    <lineage>
        <taxon>Bacteria</taxon>
        <taxon>Pseudomonadati</taxon>
        <taxon>Pseudomonadota</taxon>
        <taxon>Gammaproteobacteria</taxon>
        <taxon>Oceanospirillales</taxon>
        <taxon>Alcanivoracaceae</taxon>
        <taxon>Alcanivorax</taxon>
    </lineage>
</organism>
<evidence type="ECO:0000313" key="3">
    <source>
        <dbReference type="EMBL" id="RJG16817.1"/>
    </source>
</evidence>
<dbReference type="InterPro" id="IPR003509">
    <property type="entry name" value="UPF0102_YraN-like"/>
</dbReference>
<dbReference type="GO" id="GO:0003676">
    <property type="term" value="F:nucleic acid binding"/>
    <property type="evidence" value="ECO:0007669"/>
    <property type="project" value="InterPro"/>
</dbReference>
<accession>A0A418XVP8</accession>
<keyword evidence="4" id="KW-1185">Reference proteome</keyword>
<name>A0A418XVP8_9GAMM</name>
<dbReference type="InterPro" id="IPR011335">
    <property type="entry name" value="Restrct_endonuc-II-like"/>
</dbReference>
<dbReference type="NCBIfam" id="NF009150">
    <property type="entry name" value="PRK12497.1-3"/>
    <property type="match status" value="1"/>
</dbReference>